<dbReference type="Gene3D" id="2.60.40.1960">
    <property type="match status" value="1"/>
</dbReference>
<dbReference type="GO" id="GO:0006508">
    <property type="term" value="P:proteolysis"/>
    <property type="evidence" value="ECO:0007669"/>
    <property type="project" value="UniProtKB-KW"/>
</dbReference>
<feature type="domain" description="Peptidase A1" evidence="7">
    <location>
        <begin position="82"/>
        <end position="400"/>
    </location>
</feature>
<evidence type="ECO:0000256" key="6">
    <source>
        <dbReference type="SAM" id="SignalP"/>
    </source>
</evidence>
<dbReference type="Gene3D" id="2.40.70.10">
    <property type="entry name" value="Acid Proteases"/>
    <property type="match status" value="2"/>
</dbReference>
<dbReference type="AlphaFoldDB" id="A0AAY4EHB2"/>
<keyword evidence="9" id="KW-1185">Reference proteome</keyword>
<feature type="active site" evidence="3">
    <location>
        <position position="288"/>
    </location>
</feature>
<reference evidence="8" key="2">
    <citation type="submission" date="2025-08" db="UniProtKB">
        <authorList>
            <consortium name="Ensembl"/>
        </authorList>
    </citation>
    <scope>IDENTIFICATION</scope>
</reference>
<dbReference type="PRINTS" id="PR00792">
    <property type="entry name" value="PEPSIN"/>
</dbReference>
<evidence type="ECO:0000256" key="3">
    <source>
        <dbReference type="PIRSR" id="PIRSR601461-1"/>
    </source>
</evidence>
<dbReference type="Gene3D" id="6.10.140.60">
    <property type="match status" value="1"/>
</dbReference>
<keyword evidence="5" id="KW-0645">Protease</keyword>
<sequence length="404" mass="44890">KRSLFLLIIVFPDVSIVISRIPLQRMTTLRSQLRSTHHLDHFLRDHQSDIFQRTYGQCFPAGASLHLGRSAEKLYNFMDAQYFGQISLGTPEQNFTVVFDTGSADLWVPSSYCVSQACDMHHKFKAFESSSYTHDGRVFSIHYGSGRLLGVMAREMLKVGSVTVQNQEFGESVYEPGYTFVMAKFDGVLGMGYPSLAVELGAPVFDNMMAQKVIDQPVFSFFLSKSNSTSGQEGEVLFGGVDENLYTGTINWLPVTQQSYWQIQMDNVKVQGAVSFCQREQGCQAIVDTGTSLIAGPTRDILLLHQFIGATPTSIGEYLVDCSRVSSLPLVSFTLGGIDYPLSAQAYIRQEMIGDKEVCFTGFQAVDLSSPEGPLWILGDVFLIEFYSVFDRGQNRVGFASARK</sequence>
<feature type="disulfide bond" evidence="4">
    <location>
        <begin position="277"/>
        <end position="283"/>
    </location>
</feature>
<dbReference type="InterPro" id="IPR001969">
    <property type="entry name" value="Aspartic_peptidase_AS"/>
</dbReference>
<accession>A0AAY4EHB2</accession>
<reference evidence="8 9" key="1">
    <citation type="submission" date="2020-06" db="EMBL/GenBank/DDBJ databases">
        <authorList>
            <consortium name="Wellcome Sanger Institute Data Sharing"/>
        </authorList>
    </citation>
    <scope>NUCLEOTIDE SEQUENCE [LARGE SCALE GENOMIC DNA]</scope>
</reference>
<reference evidence="8" key="3">
    <citation type="submission" date="2025-09" db="UniProtKB">
        <authorList>
            <consortium name="Ensembl"/>
        </authorList>
    </citation>
    <scope>IDENTIFICATION</scope>
</reference>
<dbReference type="FunFam" id="2.40.70.10:FF:000004">
    <property type="entry name" value="Pepsin A"/>
    <property type="match status" value="1"/>
</dbReference>
<dbReference type="InterPro" id="IPR001461">
    <property type="entry name" value="Aspartic_peptidase_A1"/>
</dbReference>
<dbReference type="GeneTree" id="ENSGT00940000164590"/>
<dbReference type="GO" id="GO:0004190">
    <property type="term" value="F:aspartic-type endopeptidase activity"/>
    <property type="evidence" value="ECO:0007669"/>
    <property type="project" value="UniProtKB-KW"/>
</dbReference>
<keyword evidence="5" id="KW-0064">Aspartyl protease</keyword>
<evidence type="ECO:0000256" key="2">
    <source>
        <dbReference type="ARBA" id="ARBA00023157"/>
    </source>
</evidence>
<comment type="similarity">
    <text evidence="1 5">Belongs to the peptidase A1 family.</text>
</comment>
<evidence type="ECO:0000256" key="4">
    <source>
        <dbReference type="PIRSR" id="PIRSR601461-2"/>
    </source>
</evidence>
<evidence type="ECO:0000256" key="1">
    <source>
        <dbReference type="ARBA" id="ARBA00007447"/>
    </source>
</evidence>
<dbReference type="PANTHER" id="PTHR47966">
    <property type="entry name" value="BETA-SITE APP-CLEAVING ENZYME, ISOFORM A-RELATED"/>
    <property type="match status" value="1"/>
</dbReference>
<dbReference type="InterPro" id="IPR021109">
    <property type="entry name" value="Peptidase_aspartic_dom_sf"/>
</dbReference>
<dbReference type="Pfam" id="PF00026">
    <property type="entry name" value="Asp"/>
    <property type="match status" value="1"/>
</dbReference>
<organism evidence="8 9">
    <name type="scientific">Denticeps clupeoides</name>
    <name type="common">denticle herring</name>
    <dbReference type="NCBI Taxonomy" id="299321"/>
    <lineage>
        <taxon>Eukaryota</taxon>
        <taxon>Metazoa</taxon>
        <taxon>Chordata</taxon>
        <taxon>Craniata</taxon>
        <taxon>Vertebrata</taxon>
        <taxon>Euteleostomi</taxon>
        <taxon>Actinopterygii</taxon>
        <taxon>Neopterygii</taxon>
        <taxon>Teleostei</taxon>
        <taxon>Clupei</taxon>
        <taxon>Clupeiformes</taxon>
        <taxon>Denticipitoidei</taxon>
        <taxon>Denticipitidae</taxon>
        <taxon>Denticeps</taxon>
    </lineage>
</organism>
<feature type="chain" id="PRO_5044286386" description="Peptidase A1 domain-containing protein" evidence="6">
    <location>
        <begin position="20"/>
        <end position="404"/>
    </location>
</feature>
<evidence type="ECO:0000313" key="8">
    <source>
        <dbReference type="Ensembl" id="ENSDCDP00010056486.1"/>
    </source>
</evidence>
<dbReference type="FunFam" id="2.40.70.10:FF:000006">
    <property type="entry name" value="Cathepsin E"/>
    <property type="match status" value="1"/>
</dbReference>
<gene>
    <name evidence="8" type="primary">nots</name>
</gene>
<dbReference type="PANTHER" id="PTHR47966:SF37">
    <property type="entry name" value="CATHEPSIN E-A-LIKE"/>
    <property type="match status" value="1"/>
</dbReference>
<dbReference type="InterPro" id="IPR033121">
    <property type="entry name" value="PEPTIDASE_A1"/>
</dbReference>
<evidence type="ECO:0000313" key="9">
    <source>
        <dbReference type="Proteomes" id="UP000694580"/>
    </source>
</evidence>
<evidence type="ECO:0000256" key="5">
    <source>
        <dbReference type="RuleBase" id="RU000454"/>
    </source>
</evidence>
<dbReference type="SUPFAM" id="SSF50630">
    <property type="entry name" value="Acid proteases"/>
    <property type="match status" value="1"/>
</dbReference>
<keyword evidence="6" id="KW-0732">Signal</keyword>
<evidence type="ECO:0000259" key="7">
    <source>
        <dbReference type="PROSITE" id="PS51767"/>
    </source>
</evidence>
<keyword evidence="5" id="KW-0378">Hydrolase</keyword>
<feature type="disulfide bond" evidence="4">
    <location>
        <begin position="113"/>
        <end position="118"/>
    </location>
</feature>
<proteinExistence type="inferred from homology"/>
<protein>
    <recommendedName>
        <fullName evidence="7">Peptidase A1 domain-containing protein</fullName>
    </recommendedName>
</protein>
<feature type="active site" evidence="3">
    <location>
        <position position="100"/>
    </location>
</feature>
<keyword evidence="2 4" id="KW-1015">Disulfide bond</keyword>
<feature type="disulfide bond" evidence="4">
    <location>
        <begin position="322"/>
        <end position="359"/>
    </location>
</feature>
<dbReference type="PROSITE" id="PS51767">
    <property type="entry name" value="PEPTIDASE_A1"/>
    <property type="match status" value="1"/>
</dbReference>
<name>A0AAY4EHB2_9TELE</name>
<dbReference type="Proteomes" id="UP000694580">
    <property type="component" value="Chromosome 15"/>
</dbReference>
<dbReference type="Ensembl" id="ENSDCDT00010067131.1">
    <property type="protein sequence ID" value="ENSDCDP00010056486.1"/>
    <property type="gene ID" value="ENSDCDG00010032162.1"/>
</dbReference>
<dbReference type="PROSITE" id="PS00141">
    <property type="entry name" value="ASP_PROTEASE"/>
    <property type="match status" value="2"/>
</dbReference>
<feature type="signal peptide" evidence="6">
    <location>
        <begin position="1"/>
        <end position="19"/>
    </location>
</feature>